<dbReference type="SUPFAM" id="SSF158472">
    <property type="entry name" value="HAMP domain-like"/>
    <property type="match status" value="1"/>
</dbReference>
<dbReference type="GO" id="GO:0071111">
    <property type="term" value="F:cyclic-guanylate-specific phosphodiesterase activity"/>
    <property type="evidence" value="ECO:0007669"/>
    <property type="project" value="InterPro"/>
</dbReference>
<dbReference type="EMBL" id="CP041235">
    <property type="protein sequence ID" value="QOP43394.1"/>
    <property type="molecule type" value="Genomic_DNA"/>
</dbReference>
<dbReference type="FunFam" id="3.30.70.270:FF:000001">
    <property type="entry name" value="Diguanylate cyclase domain protein"/>
    <property type="match status" value="1"/>
</dbReference>
<dbReference type="InterPro" id="IPR043128">
    <property type="entry name" value="Rev_trsase/Diguanyl_cyclase"/>
</dbReference>
<dbReference type="SMART" id="SM00267">
    <property type="entry name" value="GGDEF"/>
    <property type="match status" value="1"/>
</dbReference>
<feature type="domain" description="GGDEF" evidence="4">
    <location>
        <begin position="300"/>
        <end position="433"/>
    </location>
</feature>
<dbReference type="GO" id="GO:0007165">
    <property type="term" value="P:signal transduction"/>
    <property type="evidence" value="ECO:0007669"/>
    <property type="project" value="InterPro"/>
</dbReference>
<dbReference type="CDD" id="cd01948">
    <property type="entry name" value="EAL"/>
    <property type="match status" value="1"/>
</dbReference>
<dbReference type="InterPro" id="IPR050706">
    <property type="entry name" value="Cyclic-di-GMP_PDE-like"/>
</dbReference>
<gene>
    <name evidence="5" type="ORF">FJR45_05275</name>
</gene>
<dbReference type="Pfam" id="PF00990">
    <property type="entry name" value="GGDEF"/>
    <property type="match status" value="1"/>
</dbReference>
<dbReference type="InterPro" id="IPR024478">
    <property type="entry name" value="HlyB_4HB_MCP"/>
</dbReference>
<dbReference type="Proteomes" id="UP000593719">
    <property type="component" value="Chromosome"/>
</dbReference>
<dbReference type="Pfam" id="PF00563">
    <property type="entry name" value="EAL"/>
    <property type="match status" value="1"/>
</dbReference>
<organism evidence="5 6">
    <name type="scientific">Sulfurimonas sediminis</name>
    <dbReference type="NCBI Taxonomy" id="2590020"/>
    <lineage>
        <taxon>Bacteria</taxon>
        <taxon>Pseudomonadati</taxon>
        <taxon>Campylobacterota</taxon>
        <taxon>Epsilonproteobacteria</taxon>
        <taxon>Campylobacterales</taxon>
        <taxon>Sulfurimonadaceae</taxon>
        <taxon>Sulfurimonas</taxon>
    </lineage>
</organism>
<dbReference type="InterPro" id="IPR029787">
    <property type="entry name" value="Nucleotide_cyclase"/>
</dbReference>
<feature type="domain" description="EAL" evidence="2">
    <location>
        <begin position="442"/>
        <end position="689"/>
    </location>
</feature>
<dbReference type="InterPro" id="IPR001633">
    <property type="entry name" value="EAL_dom"/>
</dbReference>
<dbReference type="CDD" id="cd01949">
    <property type="entry name" value="GGDEF"/>
    <property type="match status" value="1"/>
</dbReference>
<dbReference type="PANTHER" id="PTHR33121">
    <property type="entry name" value="CYCLIC DI-GMP PHOSPHODIESTERASE PDEF"/>
    <property type="match status" value="1"/>
</dbReference>
<dbReference type="NCBIfam" id="TIGR00254">
    <property type="entry name" value="GGDEF"/>
    <property type="match status" value="1"/>
</dbReference>
<dbReference type="InterPro" id="IPR035919">
    <property type="entry name" value="EAL_sf"/>
</dbReference>
<dbReference type="CDD" id="cd06225">
    <property type="entry name" value="HAMP"/>
    <property type="match status" value="1"/>
</dbReference>
<dbReference type="InterPro" id="IPR000160">
    <property type="entry name" value="GGDEF_dom"/>
</dbReference>
<dbReference type="SUPFAM" id="SSF55073">
    <property type="entry name" value="Nucleotide cyclase"/>
    <property type="match status" value="1"/>
</dbReference>
<evidence type="ECO:0000259" key="4">
    <source>
        <dbReference type="PROSITE" id="PS50887"/>
    </source>
</evidence>
<evidence type="ECO:0000313" key="6">
    <source>
        <dbReference type="Proteomes" id="UP000593719"/>
    </source>
</evidence>
<dbReference type="SMART" id="SM00304">
    <property type="entry name" value="HAMP"/>
    <property type="match status" value="1"/>
</dbReference>
<keyword evidence="1" id="KW-0472">Membrane</keyword>
<keyword evidence="1" id="KW-0812">Transmembrane</keyword>
<dbReference type="Pfam" id="PF12729">
    <property type="entry name" value="4HB_MCP_1"/>
    <property type="match status" value="1"/>
</dbReference>
<keyword evidence="6" id="KW-1185">Reference proteome</keyword>
<evidence type="ECO:0000259" key="2">
    <source>
        <dbReference type="PROSITE" id="PS50883"/>
    </source>
</evidence>
<feature type="transmembrane region" description="Helical" evidence="1">
    <location>
        <begin position="184"/>
        <end position="207"/>
    </location>
</feature>
<dbReference type="KEGG" id="ssei:FJR45_05275"/>
<dbReference type="Gene3D" id="3.30.70.270">
    <property type="match status" value="1"/>
</dbReference>
<dbReference type="SMART" id="SM00052">
    <property type="entry name" value="EAL"/>
    <property type="match status" value="1"/>
</dbReference>
<feature type="transmembrane region" description="Helical" evidence="1">
    <location>
        <begin position="12"/>
        <end position="31"/>
    </location>
</feature>
<dbReference type="PROSITE" id="PS50887">
    <property type="entry name" value="GGDEF"/>
    <property type="match status" value="1"/>
</dbReference>
<dbReference type="Pfam" id="PF00672">
    <property type="entry name" value="HAMP"/>
    <property type="match status" value="1"/>
</dbReference>
<dbReference type="PROSITE" id="PS50885">
    <property type="entry name" value="HAMP"/>
    <property type="match status" value="1"/>
</dbReference>
<sequence length="689" mass="80830">MFRKMQLKTRLYITLGGLIVLIFITGEWSLWKSSQINKRVDNIYTQEVIPLENISHLKGALYRIRDRSLRLIDTKDKNIISKHKKVIQEQEKRIKQELEIYDNTRLSKEEKLELQKFKTNFQKYLTIIKKQIYPKLMQSNEKTLENILYKKAILEFRKAREALNRLSEYQIRRAKLRHQHSQEIYYKQMITIQIILLIIISFSIYFAKSLMGSIVEPIRQINDVLAKITHEDFSKRINISSHDELGKMSGMLNNSIATLQRTFQELSLLVNNDRITNLPNRKSFYEVVEKYLSSERNHHSLFAVMFIDVDNFKNINDTYGHTIGDKLLEIIAKRMKSCIRENDMLARLGGDEFAIFLQDIKNNIIAGNIANKIIDIIQKPIYINRHTIFTSVSIGIYVSGQQNLSQEKILSYADIAMYAAKNSGKSQYSYFNQDMYKQVEKEALIEIQLRDAIKNQEFLVYFQPIVEPKTEALYGVESLLRWKKEGEIISPIYFIKQLESNGMILDITYMLIEKVFDMIERNKFSSIVSINLSILQFYDENFIPFLKRQLEKYKNVNPDNIYFEITESIFAQNNDLILSTMELVKKLGFKFSLDDFGTGYSSLSYIKDYPINTLKIDKKFVDNLLEDIKAQELLEGIVHLAKTLHLTIIIEGVEDVATLKIVTNHSNVKIQGYYYYKPMPQEEFERLLS</sequence>
<reference evidence="5 6" key="1">
    <citation type="submission" date="2019-06" db="EMBL/GenBank/DDBJ databases">
        <title>Sulfurimonas gotlandica sp. nov., a chemoautotrophic and psychrotolerant epsilonproteobacterium isolated from a pelagic redoxcline, and an emended description of the genus Sulfurimonas.</title>
        <authorList>
            <person name="Wang S."/>
            <person name="Jiang L."/>
            <person name="Shao Z."/>
        </authorList>
    </citation>
    <scope>NUCLEOTIDE SEQUENCE [LARGE SCALE GENOMIC DNA]</scope>
    <source>
        <strain evidence="5 6">S2-6</strain>
    </source>
</reference>
<evidence type="ECO:0000259" key="3">
    <source>
        <dbReference type="PROSITE" id="PS50885"/>
    </source>
</evidence>
<dbReference type="GO" id="GO:0016020">
    <property type="term" value="C:membrane"/>
    <property type="evidence" value="ECO:0007669"/>
    <property type="project" value="InterPro"/>
</dbReference>
<dbReference type="RefSeq" id="WP_193151681.1">
    <property type="nucleotide sequence ID" value="NZ_CP041235.1"/>
</dbReference>
<dbReference type="Gene3D" id="6.10.340.10">
    <property type="match status" value="1"/>
</dbReference>
<dbReference type="SUPFAM" id="SSF141868">
    <property type="entry name" value="EAL domain-like"/>
    <property type="match status" value="1"/>
</dbReference>
<dbReference type="PANTHER" id="PTHR33121:SF71">
    <property type="entry name" value="OXYGEN SENSOR PROTEIN DOSP"/>
    <property type="match status" value="1"/>
</dbReference>
<dbReference type="PROSITE" id="PS50883">
    <property type="entry name" value="EAL"/>
    <property type="match status" value="1"/>
</dbReference>
<evidence type="ECO:0000313" key="5">
    <source>
        <dbReference type="EMBL" id="QOP43394.1"/>
    </source>
</evidence>
<dbReference type="Gene3D" id="3.20.20.450">
    <property type="entry name" value="EAL domain"/>
    <property type="match status" value="1"/>
</dbReference>
<proteinExistence type="predicted"/>
<feature type="domain" description="HAMP" evidence="3">
    <location>
        <begin position="212"/>
        <end position="264"/>
    </location>
</feature>
<keyword evidence="1" id="KW-1133">Transmembrane helix</keyword>
<dbReference type="InterPro" id="IPR003660">
    <property type="entry name" value="HAMP_dom"/>
</dbReference>
<name>A0A7M1B0Z5_9BACT</name>
<evidence type="ECO:0000256" key="1">
    <source>
        <dbReference type="SAM" id="Phobius"/>
    </source>
</evidence>
<dbReference type="AlphaFoldDB" id="A0A7M1B0Z5"/>
<accession>A0A7M1B0Z5</accession>
<protein>
    <submittedName>
        <fullName evidence="5">EAL domain-containing protein</fullName>
    </submittedName>
</protein>